<dbReference type="Pfam" id="PF03422">
    <property type="entry name" value="CBM_6"/>
    <property type="match status" value="1"/>
</dbReference>
<dbReference type="InterPro" id="IPR008979">
    <property type="entry name" value="Galactose-bd-like_sf"/>
</dbReference>
<keyword evidence="7" id="KW-0624">Polysaccharide degradation</keyword>
<gene>
    <name evidence="10" type="ORF">OCK74_11855</name>
</gene>
<dbReference type="InterPro" id="IPR001547">
    <property type="entry name" value="Glyco_hydro_5"/>
</dbReference>
<keyword evidence="2" id="KW-0732">Signal</keyword>
<dbReference type="Proteomes" id="UP001155483">
    <property type="component" value="Unassembled WGS sequence"/>
</dbReference>
<feature type="domain" description="CBM6" evidence="9">
    <location>
        <begin position="466"/>
        <end position="594"/>
    </location>
</feature>
<dbReference type="SUPFAM" id="SSF49785">
    <property type="entry name" value="Galactose-binding domain-like"/>
    <property type="match status" value="1"/>
</dbReference>
<keyword evidence="6 8" id="KW-0326">Glycosidase</keyword>
<evidence type="ECO:0000313" key="10">
    <source>
        <dbReference type="EMBL" id="MCU7549815.1"/>
    </source>
</evidence>
<dbReference type="AlphaFoldDB" id="A0A9X3B7X6"/>
<evidence type="ECO:0000256" key="7">
    <source>
        <dbReference type="ARBA" id="ARBA00023326"/>
    </source>
</evidence>
<dbReference type="GO" id="GO:0008422">
    <property type="term" value="F:beta-glucosidase activity"/>
    <property type="evidence" value="ECO:0007669"/>
    <property type="project" value="TreeGrafter"/>
</dbReference>
<evidence type="ECO:0000256" key="1">
    <source>
        <dbReference type="ARBA" id="ARBA00005641"/>
    </source>
</evidence>
<dbReference type="InterPro" id="IPR006584">
    <property type="entry name" value="Cellulose-bd_IV"/>
</dbReference>
<evidence type="ECO:0000256" key="2">
    <source>
        <dbReference type="ARBA" id="ARBA00022729"/>
    </source>
</evidence>
<dbReference type="PANTHER" id="PTHR31297:SF41">
    <property type="entry name" value="ENDOGLUCANASE, PUTATIVE (AFU_ORTHOLOGUE AFUA_5G01830)-RELATED"/>
    <property type="match status" value="1"/>
</dbReference>
<evidence type="ECO:0000256" key="4">
    <source>
        <dbReference type="ARBA" id="ARBA00023001"/>
    </source>
</evidence>
<dbReference type="SUPFAM" id="SSF51445">
    <property type="entry name" value="(Trans)glycosidases"/>
    <property type="match status" value="1"/>
</dbReference>
<protein>
    <submittedName>
        <fullName evidence="10">Cellulase family glycosylhydrolase</fullName>
    </submittedName>
</protein>
<dbReference type="Gene3D" id="3.20.20.80">
    <property type="entry name" value="Glycosidases"/>
    <property type="match status" value="1"/>
</dbReference>
<dbReference type="Gene3D" id="2.60.120.260">
    <property type="entry name" value="Galactose-binding domain-like"/>
    <property type="match status" value="1"/>
</dbReference>
<dbReference type="Pfam" id="PF00150">
    <property type="entry name" value="Cellulase"/>
    <property type="match status" value="1"/>
</dbReference>
<dbReference type="GO" id="GO:0005576">
    <property type="term" value="C:extracellular region"/>
    <property type="evidence" value="ECO:0007669"/>
    <property type="project" value="TreeGrafter"/>
</dbReference>
<keyword evidence="3 8" id="KW-0378">Hydrolase</keyword>
<evidence type="ECO:0000256" key="3">
    <source>
        <dbReference type="ARBA" id="ARBA00022801"/>
    </source>
</evidence>
<dbReference type="GO" id="GO:0009986">
    <property type="term" value="C:cell surface"/>
    <property type="evidence" value="ECO:0007669"/>
    <property type="project" value="TreeGrafter"/>
</dbReference>
<dbReference type="GO" id="GO:0030245">
    <property type="term" value="P:cellulose catabolic process"/>
    <property type="evidence" value="ECO:0007669"/>
    <property type="project" value="UniProtKB-KW"/>
</dbReference>
<evidence type="ECO:0000259" key="9">
    <source>
        <dbReference type="PROSITE" id="PS51175"/>
    </source>
</evidence>
<dbReference type="RefSeq" id="WP_279297254.1">
    <property type="nucleotide sequence ID" value="NZ_JAOTIF010000007.1"/>
</dbReference>
<evidence type="ECO:0000256" key="6">
    <source>
        <dbReference type="ARBA" id="ARBA00023295"/>
    </source>
</evidence>
<evidence type="ECO:0000256" key="8">
    <source>
        <dbReference type="RuleBase" id="RU361153"/>
    </source>
</evidence>
<dbReference type="InterPro" id="IPR005084">
    <property type="entry name" value="CBM6"/>
</dbReference>
<sequence length="607" mass="69350">MKIKLRRIRSYNFFWSLKTAFFILAWTAFLLPVKGQGFLKADGQRIVNGKGENVLLRGIGLGGWMLQEGYMLRVNGQGQQHKIKARIEALIGAKKTEEFYDAWLSNHTRKIDIDSMKAWGFNSVRLPMHYNLYTLPVDQEPVKGENTWLQKGFALTDSLLAWCKANQMYLILDMHAAPGGQGNDLNISDRDPDKPSLWENRENQQKMIMLWKKLAERYANEPWIGGYDIINEPNWGFQDLANDKNGLKEQKNEPLRSLMVDITKAIREVDQKHLIIIEGNGWGNNYNGILPVWDSNMALSFHKYWNYNDPSSIKHILKYREQYNVPVWLGETGENSNVWFTDAVRLLEQNNIGWAWWPLKKIGGNNPLEISSNANYQLVLNYWSDHGQKPGETEAYKGLLELANNARLENTIYHKDVVDALIRQPHSVATKPFNANVIAMNSTLHAVDYDLGRNGYAYFDKDTANYRTSGKSGVGNKGGKYRNDGVDIRKDSSSNDGYYISDMEDGEWLQYTLNVARKGKYTLRFNVSSVNDSAQLSFSFHNSKVARNISVPNTNGNNNWKAIDINRIELPAGKQVLRLMVRKGGCNLKSIQFMNDQSKRTGSLVKN</sequence>
<accession>A0A9X3B7X6</accession>
<evidence type="ECO:0000256" key="5">
    <source>
        <dbReference type="ARBA" id="ARBA00023277"/>
    </source>
</evidence>
<evidence type="ECO:0000313" key="11">
    <source>
        <dbReference type="Proteomes" id="UP001155483"/>
    </source>
</evidence>
<dbReference type="GO" id="GO:0030246">
    <property type="term" value="F:carbohydrate binding"/>
    <property type="evidence" value="ECO:0007669"/>
    <property type="project" value="InterPro"/>
</dbReference>
<dbReference type="PANTHER" id="PTHR31297">
    <property type="entry name" value="GLUCAN ENDO-1,6-BETA-GLUCOSIDASE B"/>
    <property type="match status" value="1"/>
</dbReference>
<organism evidence="10 11">
    <name type="scientific">Paraflavisolibacter caeni</name>
    <dbReference type="NCBI Taxonomy" id="2982496"/>
    <lineage>
        <taxon>Bacteria</taxon>
        <taxon>Pseudomonadati</taxon>
        <taxon>Bacteroidota</taxon>
        <taxon>Chitinophagia</taxon>
        <taxon>Chitinophagales</taxon>
        <taxon>Chitinophagaceae</taxon>
        <taxon>Paraflavisolibacter</taxon>
    </lineage>
</organism>
<keyword evidence="4" id="KW-0136">Cellulose degradation</keyword>
<keyword evidence="5" id="KW-0119">Carbohydrate metabolism</keyword>
<dbReference type="EMBL" id="JAOTIF010000007">
    <property type="protein sequence ID" value="MCU7549815.1"/>
    <property type="molecule type" value="Genomic_DNA"/>
</dbReference>
<reference evidence="10" key="1">
    <citation type="submission" date="2022-09" db="EMBL/GenBank/DDBJ databases">
        <authorList>
            <person name="Yuan C."/>
            <person name="Ke Z."/>
        </authorList>
    </citation>
    <scope>NUCLEOTIDE SEQUENCE</scope>
    <source>
        <strain evidence="10">LB-8</strain>
    </source>
</reference>
<dbReference type="SMART" id="SM00606">
    <property type="entry name" value="CBD_IV"/>
    <property type="match status" value="1"/>
</dbReference>
<comment type="caution">
    <text evidence="10">The sequence shown here is derived from an EMBL/GenBank/DDBJ whole genome shotgun (WGS) entry which is preliminary data.</text>
</comment>
<reference evidence="10" key="2">
    <citation type="submission" date="2023-04" db="EMBL/GenBank/DDBJ databases">
        <title>Paracnuella aquatica gen. nov., sp. nov., a member of the family Chitinophagaceae isolated from a hot spring.</title>
        <authorList>
            <person name="Wang C."/>
        </authorList>
    </citation>
    <scope>NUCLEOTIDE SEQUENCE</scope>
    <source>
        <strain evidence="10">LB-8</strain>
    </source>
</reference>
<keyword evidence="11" id="KW-1185">Reference proteome</keyword>
<comment type="similarity">
    <text evidence="1 8">Belongs to the glycosyl hydrolase 5 (cellulase A) family.</text>
</comment>
<proteinExistence type="inferred from homology"/>
<dbReference type="CDD" id="cd04080">
    <property type="entry name" value="CBM6_cellulase-like"/>
    <property type="match status" value="1"/>
</dbReference>
<dbReference type="PROSITE" id="PS51175">
    <property type="entry name" value="CBM6"/>
    <property type="match status" value="1"/>
</dbReference>
<dbReference type="InterPro" id="IPR050386">
    <property type="entry name" value="Glycosyl_hydrolase_5"/>
</dbReference>
<name>A0A9X3B7X6_9BACT</name>
<dbReference type="InterPro" id="IPR017853">
    <property type="entry name" value="GH"/>
</dbReference>